<comment type="cofactor">
    <cofactor evidence="7">
        <name>a divalent metal cation</name>
        <dbReference type="ChEBI" id="CHEBI:60240"/>
    </cofactor>
    <text evidence="7">Binds 1 divalent metal cation per subunit.</text>
</comment>
<comment type="function">
    <text evidence="7">Involved in the biosynthesis of isopentenyl diphosphate (IPP) and dimethylallyl diphosphate (DMAPP), two major building blocks of isoprenoid compounds. Catalyzes the conversion of 4-diphosphocytidyl-2-C-methyl-D-erythritol 2-phosphate (CDP-ME2P) to 2-C-methyl-D-erythritol 2,4-cyclodiphosphate (ME-CPP) with a corresponding release of cytidine 5-monophosphate (CMP).</text>
</comment>
<sequence>MSRVGIGQDSHPFEKAKNKPLILGGVKISDNGGLKGNSDGDVIIHSLCNALSSAVGGDSLGTWSDDICLKQGIKDSTKYLEYILNIIKNKNYLIENISISVEAKKPYLSIDVVVKIKEKLARLLNINFDQIGITFTSGEGLTAFGKGKGIQVLTIVSLKKKSD</sequence>
<evidence type="ECO:0000259" key="9">
    <source>
        <dbReference type="Pfam" id="PF02542"/>
    </source>
</evidence>
<feature type="site" description="Transition state stabilizer" evidence="7">
    <location>
        <position position="37"/>
    </location>
</feature>
<feature type="binding site" evidence="7">
    <location>
        <position position="11"/>
    </location>
    <ligand>
        <name>a divalent metal cation</name>
        <dbReference type="ChEBI" id="CHEBI:60240"/>
    </ligand>
</feature>
<proteinExistence type="inferred from homology"/>
<feature type="binding site" evidence="7">
    <location>
        <position position="9"/>
    </location>
    <ligand>
        <name>a divalent metal cation</name>
        <dbReference type="ChEBI" id="CHEBI:60240"/>
    </ligand>
</feature>
<keyword evidence="5 7" id="KW-0414">Isoprene biosynthesis</keyword>
<evidence type="ECO:0000313" key="11">
    <source>
        <dbReference type="Proteomes" id="UP000231025"/>
    </source>
</evidence>
<comment type="subunit">
    <text evidence="7">Homotrimer.</text>
</comment>
<dbReference type="PANTHER" id="PTHR43181:SF1">
    <property type="entry name" value="2-C-METHYL-D-ERYTHRITOL 2,4-CYCLODIPHOSPHATE SYNTHASE, CHLOROPLASTIC"/>
    <property type="match status" value="1"/>
</dbReference>
<comment type="caution">
    <text evidence="10">The sequence shown here is derived from an EMBL/GenBank/DDBJ whole genome shotgun (WGS) entry which is preliminary data.</text>
</comment>
<evidence type="ECO:0000313" key="10">
    <source>
        <dbReference type="EMBL" id="PIP14832.1"/>
    </source>
</evidence>
<dbReference type="GO" id="GO:0019288">
    <property type="term" value="P:isopentenyl diphosphate biosynthetic process, methylerythritol 4-phosphate pathway"/>
    <property type="evidence" value="ECO:0007669"/>
    <property type="project" value="UniProtKB-UniRule"/>
</dbReference>
<comment type="caution">
    <text evidence="7">Lacks conserved residue(s) required for the propagation of feature annotation.</text>
</comment>
<comment type="similarity">
    <text evidence="7 8">Belongs to the IspF family.</text>
</comment>
<accession>A0A2G9Y6G9</accession>
<dbReference type="PANTHER" id="PTHR43181">
    <property type="entry name" value="2-C-METHYL-D-ERYTHRITOL 2,4-CYCLODIPHOSPHATE SYNTHASE, CHLOROPLASTIC"/>
    <property type="match status" value="1"/>
</dbReference>
<dbReference type="Gene3D" id="3.30.1330.50">
    <property type="entry name" value="2-C-methyl-D-erythritol 2,4-cyclodiphosphate synthase"/>
    <property type="match status" value="1"/>
</dbReference>
<dbReference type="CDD" id="cd00554">
    <property type="entry name" value="MECDP_synthase"/>
    <property type="match status" value="1"/>
</dbReference>
<dbReference type="Pfam" id="PF02542">
    <property type="entry name" value="YgbB"/>
    <property type="match status" value="1"/>
</dbReference>
<dbReference type="HAMAP" id="MF_00107">
    <property type="entry name" value="IspF"/>
    <property type="match status" value="1"/>
</dbReference>
<dbReference type="NCBIfam" id="TIGR00151">
    <property type="entry name" value="ispF"/>
    <property type="match status" value="1"/>
</dbReference>
<evidence type="ECO:0000256" key="6">
    <source>
        <dbReference type="ARBA" id="ARBA00023239"/>
    </source>
</evidence>
<dbReference type="UniPathway" id="UPA00056">
    <property type="reaction ID" value="UER00095"/>
</dbReference>
<evidence type="ECO:0000256" key="4">
    <source>
        <dbReference type="ARBA" id="ARBA00022723"/>
    </source>
</evidence>
<evidence type="ECO:0000256" key="3">
    <source>
        <dbReference type="ARBA" id="ARBA00012579"/>
    </source>
</evidence>
<feature type="binding site" evidence="7">
    <location>
        <begin position="136"/>
        <end position="139"/>
    </location>
    <ligand>
        <name>4-CDP-2-C-methyl-D-erythritol 2-phosphate</name>
        <dbReference type="ChEBI" id="CHEBI:57919"/>
    </ligand>
</feature>
<evidence type="ECO:0000256" key="2">
    <source>
        <dbReference type="ARBA" id="ARBA00004709"/>
    </source>
</evidence>
<dbReference type="Proteomes" id="UP000231025">
    <property type="component" value="Unassembled WGS sequence"/>
</dbReference>
<feature type="binding site" evidence="7">
    <location>
        <position position="45"/>
    </location>
    <ligand>
        <name>a divalent metal cation</name>
        <dbReference type="ChEBI" id="CHEBI:60240"/>
    </ligand>
</feature>
<dbReference type="InterPro" id="IPR003526">
    <property type="entry name" value="MECDP_synthase"/>
</dbReference>
<evidence type="ECO:0000256" key="1">
    <source>
        <dbReference type="ARBA" id="ARBA00000200"/>
    </source>
</evidence>
<dbReference type="AlphaFoldDB" id="A0A2G9Y6G9"/>
<dbReference type="PROSITE" id="PS01350">
    <property type="entry name" value="ISPF"/>
    <property type="match status" value="1"/>
</dbReference>
<reference evidence="10 11" key="1">
    <citation type="submission" date="2017-09" db="EMBL/GenBank/DDBJ databases">
        <title>Depth-based differentiation of microbial function through sediment-hosted aquifers and enrichment of novel symbionts in the deep terrestrial subsurface.</title>
        <authorList>
            <person name="Probst A.J."/>
            <person name="Ladd B."/>
            <person name="Jarett J.K."/>
            <person name="Geller-Mcgrath D.E."/>
            <person name="Sieber C.M."/>
            <person name="Emerson J.B."/>
            <person name="Anantharaman K."/>
            <person name="Thomas B.C."/>
            <person name="Malmstrom R."/>
            <person name="Stieglmeier M."/>
            <person name="Klingl A."/>
            <person name="Woyke T."/>
            <person name="Ryan C.M."/>
            <person name="Banfield J.F."/>
        </authorList>
    </citation>
    <scope>NUCLEOTIDE SEQUENCE [LARGE SCALE GENOMIC DNA]</scope>
    <source>
        <strain evidence="10">CG23_combo_of_CG06-09_8_20_14_all_35_49</strain>
    </source>
</reference>
<feature type="binding site" evidence="7">
    <location>
        <begin position="9"/>
        <end position="11"/>
    </location>
    <ligand>
        <name>4-CDP-2-C-methyl-D-erythritol 2-phosphate</name>
        <dbReference type="ChEBI" id="CHEBI:57919"/>
    </ligand>
</feature>
<feature type="domain" description="2-C-methyl-D-erythritol 2,4-cyclodiphosphate synthase" evidence="9">
    <location>
        <begin position="3"/>
        <end position="158"/>
    </location>
</feature>
<organism evidence="10 11">
    <name type="scientific">Candidatus Roizmanbacteria bacterium CG23_combo_of_CG06-09_8_20_14_all_35_49</name>
    <dbReference type="NCBI Taxonomy" id="1974863"/>
    <lineage>
        <taxon>Bacteria</taxon>
        <taxon>Candidatus Roizmaniibacteriota</taxon>
    </lineage>
</organism>
<feature type="site" description="Transition state stabilizer" evidence="7">
    <location>
        <position position="137"/>
    </location>
</feature>
<keyword evidence="6 7" id="KW-0456">Lyase</keyword>
<protein>
    <recommendedName>
        <fullName evidence="3 7">2-C-methyl-D-erythritol 2,4-cyclodiphosphate synthase</fullName>
        <shortName evidence="7">MECDP-synthase</shortName>
        <shortName evidence="7">MECPP-synthase</shortName>
        <shortName evidence="7">MECPS</shortName>
        <ecNumber evidence="3 7">4.6.1.12</ecNumber>
    </recommendedName>
</protein>
<dbReference type="InterPro" id="IPR036571">
    <property type="entry name" value="MECDP_synthase_sf"/>
</dbReference>
<dbReference type="EMBL" id="PCRE01000043">
    <property type="protein sequence ID" value="PIP14832.1"/>
    <property type="molecule type" value="Genomic_DNA"/>
</dbReference>
<comment type="pathway">
    <text evidence="2 7">Isoprenoid biosynthesis; isopentenyl diphosphate biosynthesis via DXP pathway; isopentenyl diphosphate from 1-deoxy-D-xylulose 5-phosphate: step 4/6.</text>
</comment>
<dbReference type="SUPFAM" id="SSF69765">
    <property type="entry name" value="IpsF-like"/>
    <property type="match status" value="1"/>
</dbReference>
<dbReference type="GO" id="GO:0008685">
    <property type="term" value="F:2-C-methyl-D-erythritol 2,4-cyclodiphosphate synthase activity"/>
    <property type="evidence" value="ECO:0007669"/>
    <property type="project" value="UniProtKB-UniRule"/>
</dbReference>
<dbReference type="EC" id="4.6.1.12" evidence="3 7"/>
<name>A0A2G9Y6G9_9BACT</name>
<evidence type="ECO:0000256" key="7">
    <source>
        <dbReference type="HAMAP-Rule" id="MF_00107"/>
    </source>
</evidence>
<feature type="binding site" evidence="7">
    <location>
        <position position="146"/>
    </location>
    <ligand>
        <name>4-CDP-2-C-methyl-D-erythritol 2-phosphate</name>
        <dbReference type="ChEBI" id="CHEBI:57919"/>
    </ligand>
</feature>
<comment type="catalytic activity">
    <reaction evidence="1 7 8">
        <text>4-CDP-2-C-methyl-D-erythritol 2-phosphate = 2-C-methyl-D-erythritol 2,4-cyclic diphosphate + CMP</text>
        <dbReference type="Rhea" id="RHEA:23864"/>
        <dbReference type="ChEBI" id="CHEBI:57919"/>
        <dbReference type="ChEBI" id="CHEBI:58483"/>
        <dbReference type="ChEBI" id="CHEBI:60377"/>
        <dbReference type="EC" id="4.6.1.12"/>
    </reaction>
</comment>
<dbReference type="InterPro" id="IPR020555">
    <property type="entry name" value="MECDP_synthase_CS"/>
</dbReference>
<dbReference type="GO" id="GO:0016114">
    <property type="term" value="P:terpenoid biosynthetic process"/>
    <property type="evidence" value="ECO:0007669"/>
    <property type="project" value="InterPro"/>
</dbReference>
<dbReference type="GO" id="GO:0046872">
    <property type="term" value="F:metal ion binding"/>
    <property type="evidence" value="ECO:0007669"/>
    <property type="project" value="UniProtKB-KW"/>
</dbReference>
<gene>
    <name evidence="7" type="primary">ispF</name>
    <name evidence="10" type="ORF">COX47_02945</name>
</gene>
<keyword evidence="4 7" id="KW-0479">Metal-binding</keyword>
<evidence type="ECO:0000256" key="5">
    <source>
        <dbReference type="ARBA" id="ARBA00023229"/>
    </source>
</evidence>
<evidence type="ECO:0000256" key="8">
    <source>
        <dbReference type="RuleBase" id="RU004395"/>
    </source>
</evidence>